<dbReference type="SUPFAM" id="SSF49879">
    <property type="entry name" value="SMAD/FHA domain"/>
    <property type="match status" value="1"/>
</dbReference>
<dbReference type="InterPro" id="IPR036612">
    <property type="entry name" value="KH_dom_type_1_sf"/>
</dbReference>
<dbReference type="CDD" id="cd00105">
    <property type="entry name" value="KH-I"/>
    <property type="match status" value="2"/>
</dbReference>
<proteinExistence type="predicted"/>
<accession>A0AA36IC57</accession>
<evidence type="ECO:0000313" key="6">
    <source>
        <dbReference type="Proteomes" id="UP001178507"/>
    </source>
</evidence>
<protein>
    <recommendedName>
        <fullName evidence="4">FHA domain-containing protein</fullName>
    </recommendedName>
</protein>
<feature type="region of interest" description="Disordered" evidence="3">
    <location>
        <begin position="286"/>
        <end position="312"/>
    </location>
</feature>
<dbReference type="InterPro" id="IPR000253">
    <property type="entry name" value="FHA_dom"/>
</dbReference>
<dbReference type="CDD" id="cd22667">
    <property type="entry name" value="FHA_NBN"/>
    <property type="match status" value="1"/>
</dbReference>
<evidence type="ECO:0000256" key="3">
    <source>
        <dbReference type="SAM" id="MobiDB-lite"/>
    </source>
</evidence>
<dbReference type="SMART" id="SM00240">
    <property type="entry name" value="FHA"/>
    <property type="match status" value="1"/>
</dbReference>
<dbReference type="Gene3D" id="2.60.200.20">
    <property type="match status" value="1"/>
</dbReference>
<dbReference type="PROSITE" id="PS50006">
    <property type="entry name" value="FHA_DOMAIN"/>
    <property type="match status" value="1"/>
</dbReference>
<evidence type="ECO:0000259" key="4">
    <source>
        <dbReference type="PROSITE" id="PS50006"/>
    </source>
</evidence>
<dbReference type="Pfam" id="PF00498">
    <property type="entry name" value="FHA"/>
    <property type="match status" value="1"/>
</dbReference>
<name>A0AA36IC57_9DINO</name>
<gene>
    <name evidence="5" type="ORF">EVOR1521_LOCUS11002</name>
</gene>
<keyword evidence="1" id="KW-0677">Repeat</keyword>
<dbReference type="InterPro" id="IPR004087">
    <property type="entry name" value="KH_dom"/>
</dbReference>
<feature type="region of interest" description="Disordered" evidence="3">
    <location>
        <begin position="149"/>
        <end position="247"/>
    </location>
</feature>
<feature type="compositionally biased region" description="Low complexity" evidence="3">
    <location>
        <begin position="149"/>
        <end position="158"/>
    </location>
</feature>
<evidence type="ECO:0000256" key="2">
    <source>
        <dbReference type="PROSITE-ProRule" id="PRU00117"/>
    </source>
</evidence>
<dbReference type="AlphaFoldDB" id="A0AA36IC57"/>
<keyword evidence="2" id="KW-0694">RNA-binding</keyword>
<dbReference type="InterPro" id="IPR008984">
    <property type="entry name" value="SMAD_FHA_dom_sf"/>
</dbReference>
<dbReference type="SMART" id="SM00322">
    <property type="entry name" value="KH"/>
    <property type="match status" value="3"/>
</dbReference>
<dbReference type="InterPro" id="IPR004088">
    <property type="entry name" value="KH_dom_type_1"/>
</dbReference>
<feature type="compositionally biased region" description="Basic and acidic residues" evidence="3">
    <location>
        <begin position="164"/>
        <end position="180"/>
    </location>
</feature>
<reference evidence="5" key="1">
    <citation type="submission" date="2023-08" db="EMBL/GenBank/DDBJ databases">
        <authorList>
            <person name="Chen Y."/>
            <person name="Shah S."/>
            <person name="Dougan E. K."/>
            <person name="Thang M."/>
            <person name="Chan C."/>
        </authorList>
    </citation>
    <scope>NUCLEOTIDE SEQUENCE</scope>
</reference>
<dbReference type="EMBL" id="CAUJNA010001079">
    <property type="protein sequence ID" value="CAJ1384068.1"/>
    <property type="molecule type" value="Genomic_DNA"/>
</dbReference>
<dbReference type="SUPFAM" id="SSF54791">
    <property type="entry name" value="Eukaryotic type KH-domain (KH-domain type I)"/>
    <property type="match status" value="3"/>
</dbReference>
<dbReference type="GO" id="GO:0003723">
    <property type="term" value="F:RNA binding"/>
    <property type="evidence" value="ECO:0007669"/>
    <property type="project" value="UniProtKB-UniRule"/>
</dbReference>
<dbReference type="Pfam" id="PF00013">
    <property type="entry name" value="KH_1"/>
    <property type="match status" value="3"/>
</dbReference>
<feature type="compositionally biased region" description="Low complexity" evidence="3">
    <location>
        <begin position="301"/>
        <end position="312"/>
    </location>
</feature>
<keyword evidence="6" id="KW-1185">Reference proteome</keyword>
<evidence type="ECO:0000256" key="1">
    <source>
        <dbReference type="ARBA" id="ARBA00022737"/>
    </source>
</evidence>
<dbReference type="PANTHER" id="PTHR10288">
    <property type="entry name" value="KH DOMAIN CONTAINING RNA BINDING PROTEIN"/>
    <property type="match status" value="1"/>
</dbReference>
<dbReference type="Proteomes" id="UP001178507">
    <property type="component" value="Unassembled WGS sequence"/>
</dbReference>
<comment type="caution">
    <text evidence="5">The sequence shown here is derived from an EMBL/GenBank/DDBJ whole genome shotgun (WGS) entry which is preliminary data.</text>
</comment>
<feature type="domain" description="FHA" evidence="4">
    <location>
        <begin position="33"/>
        <end position="93"/>
    </location>
</feature>
<dbReference type="Gene3D" id="3.30.1370.10">
    <property type="entry name" value="K Homology domain, type 1"/>
    <property type="match status" value="3"/>
</dbReference>
<sequence>MADSPPVAVLVRTEGAPSSVPPLIAFSHPNSSVSVGRAENNQIPLNDKKISKNHALLTLRACKRKGAADGEVMKRVFIKDSSTFGTFVNGKALKKGEWTILQEGDALGLRNPHGNPSNGEYRVAYQDAVVLVNGATARGEVPVQAVAGEAAAKAPKQKLPTPRVKTELPEKEKAPKKDSKVAAPVAPVKTEEPASPVSEVSGGAPRAVKAEEGEKEDAVMSPLSEVSEVSAPDEEEKVAPGSMPGLMPSMPGMPGAPLMMMPGMPFPGMPFGLPMVPGAPPFPGAPMPPGFQPSSGPVPNAALPGSKPAGAKAAGPLVAAKPVVMTIGAEFVGMLIGRGGEVVKQLSTEGGARIEISKTETEGAKAGERTVYISGLQDCVDKAKKLIEDAIEKAKERTGQVNPNACTLKVPHELIGMLIGRGGETIKELKKESGARIDICKEPDEEGSADRQVHITGPAECVEYAKKMIEDMLGKSREGVRIKVEEEDIRESAELARSTQSTVYVPHELIGMLIGKGGETIQRISKDAAVRIEILKDENAEKKDERPILVSGAPDAIERARRMIDETLGRSHERNEPRCQEDRRRAHH</sequence>
<evidence type="ECO:0000313" key="5">
    <source>
        <dbReference type="EMBL" id="CAJ1384068.1"/>
    </source>
</evidence>
<dbReference type="PROSITE" id="PS50084">
    <property type="entry name" value="KH_TYPE_1"/>
    <property type="match status" value="3"/>
</dbReference>
<feature type="region of interest" description="Disordered" evidence="3">
    <location>
        <begin position="564"/>
        <end position="588"/>
    </location>
</feature>
<feature type="compositionally biased region" description="Basic and acidic residues" evidence="3">
    <location>
        <begin position="208"/>
        <end position="218"/>
    </location>
</feature>
<organism evidence="5 6">
    <name type="scientific">Effrenium voratum</name>
    <dbReference type="NCBI Taxonomy" id="2562239"/>
    <lineage>
        <taxon>Eukaryota</taxon>
        <taxon>Sar</taxon>
        <taxon>Alveolata</taxon>
        <taxon>Dinophyceae</taxon>
        <taxon>Suessiales</taxon>
        <taxon>Symbiodiniaceae</taxon>
        <taxon>Effrenium</taxon>
    </lineage>
</organism>